<dbReference type="Gene3D" id="3.40.50.1110">
    <property type="entry name" value="SGNH hydrolase"/>
    <property type="match status" value="1"/>
</dbReference>
<dbReference type="Pfam" id="PF13472">
    <property type="entry name" value="Lipase_GDSL_2"/>
    <property type="match status" value="1"/>
</dbReference>
<dbReference type="RefSeq" id="WP_093888570.1">
    <property type="nucleotide sequence ID" value="NZ_FOQY01000013.1"/>
</dbReference>
<accession>A0A1I3UTM6</accession>
<gene>
    <name evidence="2" type="ORF">SAMN05216275_11390</name>
</gene>
<organism evidence="2 3">
    <name type="scientific">Streptosporangium canum</name>
    <dbReference type="NCBI Taxonomy" id="324952"/>
    <lineage>
        <taxon>Bacteria</taxon>
        <taxon>Bacillati</taxon>
        <taxon>Actinomycetota</taxon>
        <taxon>Actinomycetes</taxon>
        <taxon>Streptosporangiales</taxon>
        <taxon>Streptosporangiaceae</taxon>
        <taxon>Streptosporangium</taxon>
    </lineage>
</organism>
<keyword evidence="3" id="KW-1185">Reference proteome</keyword>
<sequence>MNTEMTERLLRFQHPEKVLGYLGGLDDDRLATLFGLDTATYRRVRRFHEEQARGAAAELLDAPGFAEKVDRLPFAPGQRVLAVGESTTDDLLSWFEILRHLLDLRRPADGITLINVAVTGQTTTQALAALPGLSLHRPDWVLCMLGGNDAQRLAADGPTLVSLAETERNLHTLRDLLVRRTAARWAWITPAPLDEERVAAYPHFQRAAISWANRDIDAIGKILNAQPDLTVDSGPVISRQGGERFHLDDGLHLSLAGQQALAAALVEALADTRADRP</sequence>
<evidence type="ECO:0000313" key="2">
    <source>
        <dbReference type="EMBL" id="SFJ86350.1"/>
    </source>
</evidence>
<dbReference type="GeneID" id="96299814"/>
<protein>
    <submittedName>
        <fullName evidence="2">Acyl-CoA thioesterase-1</fullName>
    </submittedName>
</protein>
<dbReference type="EMBL" id="FOQY01000013">
    <property type="protein sequence ID" value="SFJ86350.1"/>
    <property type="molecule type" value="Genomic_DNA"/>
</dbReference>
<reference evidence="3" key="1">
    <citation type="submission" date="2016-10" db="EMBL/GenBank/DDBJ databases">
        <authorList>
            <person name="Varghese N."/>
            <person name="Submissions S."/>
        </authorList>
    </citation>
    <scope>NUCLEOTIDE SEQUENCE [LARGE SCALE GENOMIC DNA]</scope>
    <source>
        <strain evidence="3">CGMCC 4.2126</strain>
    </source>
</reference>
<dbReference type="InterPro" id="IPR051532">
    <property type="entry name" value="Ester_Hydrolysis_Enzymes"/>
</dbReference>
<dbReference type="Proteomes" id="UP000199111">
    <property type="component" value="Unassembled WGS sequence"/>
</dbReference>
<dbReference type="CDD" id="cd00229">
    <property type="entry name" value="SGNH_hydrolase"/>
    <property type="match status" value="1"/>
</dbReference>
<dbReference type="AlphaFoldDB" id="A0A1I3UTM6"/>
<dbReference type="PANTHER" id="PTHR30383">
    <property type="entry name" value="THIOESTERASE 1/PROTEASE 1/LYSOPHOSPHOLIPASE L1"/>
    <property type="match status" value="1"/>
</dbReference>
<dbReference type="InterPro" id="IPR013830">
    <property type="entry name" value="SGNH_hydro"/>
</dbReference>
<evidence type="ECO:0000259" key="1">
    <source>
        <dbReference type="Pfam" id="PF13472"/>
    </source>
</evidence>
<feature type="domain" description="SGNH hydrolase-type esterase" evidence="1">
    <location>
        <begin position="83"/>
        <end position="260"/>
    </location>
</feature>
<evidence type="ECO:0000313" key="3">
    <source>
        <dbReference type="Proteomes" id="UP000199111"/>
    </source>
</evidence>
<dbReference type="InterPro" id="IPR036514">
    <property type="entry name" value="SGNH_hydro_sf"/>
</dbReference>
<name>A0A1I3UTM6_9ACTN</name>
<proteinExistence type="predicted"/>
<dbReference type="SUPFAM" id="SSF52266">
    <property type="entry name" value="SGNH hydrolase"/>
    <property type="match status" value="1"/>
</dbReference>